<dbReference type="GO" id="GO:0005829">
    <property type="term" value="C:cytosol"/>
    <property type="evidence" value="ECO:0007669"/>
    <property type="project" value="TreeGrafter"/>
</dbReference>
<dbReference type="SFLD" id="SFLDG01114">
    <property type="entry name" value="phosphomethylpyrimidine_syntha"/>
    <property type="match status" value="1"/>
</dbReference>
<feature type="binding site" evidence="10">
    <location>
        <begin position="291"/>
        <end position="293"/>
    </location>
    <ligand>
        <name>substrate</name>
    </ligand>
</feature>
<feature type="binding site" evidence="10">
    <location>
        <position position="375"/>
    </location>
    <ligand>
        <name>Zn(2+)</name>
        <dbReference type="ChEBI" id="CHEBI:29105"/>
    </ligand>
</feature>
<organism evidence="12 13">
    <name type="scientific">Planctomicrobium piriforme</name>
    <dbReference type="NCBI Taxonomy" id="1576369"/>
    <lineage>
        <taxon>Bacteria</taxon>
        <taxon>Pseudomonadati</taxon>
        <taxon>Planctomycetota</taxon>
        <taxon>Planctomycetia</taxon>
        <taxon>Planctomycetales</taxon>
        <taxon>Planctomycetaceae</taxon>
        <taxon>Planctomicrobium</taxon>
    </lineage>
</organism>
<feature type="binding site" evidence="10">
    <location>
        <position position="371"/>
    </location>
    <ligand>
        <name>substrate</name>
    </ligand>
</feature>
<feature type="binding site" evidence="10">
    <location>
        <position position="523"/>
    </location>
    <ligand>
        <name>[4Fe-4S] cluster</name>
        <dbReference type="ChEBI" id="CHEBI:49883"/>
        <note>4Fe-4S-S-AdoMet</note>
    </ligand>
</feature>
<dbReference type="InterPro" id="IPR038521">
    <property type="entry name" value="ThiC/Bza_core_dom"/>
</dbReference>
<evidence type="ECO:0000313" key="12">
    <source>
        <dbReference type="EMBL" id="SFH57585.1"/>
    </source>
</evidence>
<evidence type="ECO:0000256" key="11">
    <source>
        <dbReference type="SAM" id="MobiDB-lite"/>
    </source>
</evidence>
<sequence length="617" mass="67786">MNYELPELGQNPSSTAAGTSPGSFAKKPRLAPGAEGRWTFSSPDTPGMPQPSEKTAWDFLPEGWSTEELSVQSRESRARQVSSTLNPQRSTFAQSNGIERTVTYPAGFEPSTQLENARLGIVTPEMTRVAEREGHLSPEQVRDEVAAGRMVIPANKVHLSYQLDPMAIGRASKTKINANMGASPISSGTDEEVEKLKWAERWGADTVMDLSTGGNIDECRGAIIRNSNVPIGTVPIYSMIIGRKLYDLDADAILSSLRHQAGQGVDYFTIHAGVLREHLPYVKERLIGIVSRGGSLLAKWMIDHNEQNPMYTLWEDICDIMREYDVTFSIGDGLRPGGLADATDRAQLSELSTLGELTERAWRKGVQVMIEGPGHVPFDQIEYNMKLQRTLCHGAPFYVLGPLVTDMFPGYDHITSCIGATAAGYHGASMLCYVTPKEHLGLPKKDDVKQGCVAYKIAAHAADVALGIPGSRDQDDELTKARAALNWQKHFDLSFDPDLARAYHDEDLDVDTDFCAMCGHDWCSVRISKEIVEFASGKDQDYQWKLAKKTAALTPEQQAILEKRGVLSPEEIHKLASKTKKAVGAEAGKANCHSDYVDTEAAQALQKDVTLVELHTR</sequence>
<dbReference type="EMBL" id="FOQD01000001">
    <property type="protein sequence ID" value="SFH57585.1"/>
    <property type="molecule type" value="Genomic_DNA"/>
</dbReference>
<protein>
    <recommendedName>
        <fullName evidence="10">Phosphomethylpyrimidine synthase</fullName>
        <ecNumber evidence="10">4.1.99.17</ecNumber>
    </recommendedName>
    <alternativeName>
        <fullName evidence="10">Hydroxymethylpyrimidine phosphate synthase</fullName>
        <shortName evidence="10">HMP-P synthase</shortName>
        <shortName evidence="10">HMP-phosphate synthase</shortName>
        <shortName evidence="10">HMPP synthase</shortName>
    </alternativeName>
    <alternativeName>
        <fullName evidence="10">Thiamine biosynthesis protein ThiC</fullName>
    </alternativeName>
</protein>
<evidence type="ECO:0000256" key="1">
    <source>
        <dbReference type="ARBA" id="ARBA00003175"/>
    </source>
</evidence>
<comment type="similarity">
    <text evidence="10">Belongs to the ThiC family.</text>
</comment>
<keyword evidence="13" id="KW-1185">Reference proteome</keyword>
<proteinExistence type="inferred from homology"/>
<dbReference type="FunFam" id="3.20.20.540:FF:000001">
    <property type="entry name" value="Phosphomethylpyrimidine synthase"/>
    <property type="match status" value="1"/>
</dbReference>
<dbReference type="HAMAP" id="MF_00089">
    <property type="entry name" value="ThiC"/>
    <property type="match status" value="1"/>
</dbReference>
<keyword evidence="9 10" id="KW-0456">Lyase</keyword>
<feature type="binding site" evidence="10">
    <location>
        <position position="179"/>
    </location>
    <ligand>
        <name>substrate</name>
    </ligand>
</feature>
<evidence type="ECO:0000256" key="6">
    <source>
        <dbReference type="ARBA" id="ARBA00022977"/>
    </source>
</evidence>
<feature type="binding site" evidence="10">
    <location>
        <position position="515"/>
    </location>
    <ligand>
        <name>[4Fe-4S] cluster</name>
        <dbReference type="ChEBI" id="CHEBI:49883"/>
        <note>4Fe-4S-S-AdoMet</note>
    </ligand>
</feature>
<keyword evidence="8 10" id="KW-0411">Iron-sulfur</keyword>
<feature type="binding site" evidence="10">
    <location>
        <position position="237"/>
    </location>
    <ligand>
        <name>substrate</name>
    </ligand>
</feature>
<evidence type="ECO:0000256" key="7">
    <source>
        <dbReference type="ARBA" id="ARBA00023004"/>
    </source>
</evidence>
<evidence type="ECO:0000256" key="4">
    <source>
        <dbReference type="ARBA" id="ARBA00022723"/>
    </source>
</evidence>
<keyword evidence="2 10" id="KW-0004">4Fe-4S</keyword>
<evidence type="ECO:0000256" key="8">
    <source>
        <dbReference type="ARBA" id="ARBA00023014"/>
    </source>
</evidence>
<keyword evidence="7 10" id="KW-0408">Iron</keyword>
<feature type="binding site" evidence="10">
    <location>
        <position position="518"/>
    </location>
    <ligand>
        <name>[4Fe-4S] cluster</name>
        <dbReference type="ChEBI" id="CHEBI:49883"/>
        <note>4Fe-4S-S-AdoMet</note>
    </ligand>
</feature>
<dbReference type="STRING" id="1576369.SAMN05421753_101252"/>
<dbReference type="Proteomes" id="UP000199518">
    <property type="component" value="Unassembled WGS sequence"/>
</dbReference>
<keyword evidence="6 10" id="KW-0784">Thiamine biosynthesis</keyword>
<comment type="catalytic activity">
    <reaction evidence="10">
        <text>5-amino-1-(5-phospho-beta-D-ribosyl)imidazole + S-adenosyl-L-methionine = 4-amino-2-methyl-5-(phosphooxymethyl)pyrimidine + CO + 5'-deoxyadenosine + formate + L-methionine + 3 H(+)</text>
        <dbReference type="Rhea" id="RHEA:24840"/>
        <dbReference type="ChEBI" id="CHEBI:15378"/>
        <dbReference type="ChEBI" id="CHEBI:15740"/>
        <dbReference type="ChEBI" id="CHEBI:17245"/>
        <dbReference type="ChEBI" id="CHEBI:17319"/>
        <dbReference type="ChEBI" id="CHEBI:57844"/>
        <dbReference type="ChEBI" id="CHEBI:58354"/>
        <dbReference type="ChEBI" id="CHEBI:59789"/>
        <dbReference type="ChEBI" id="CHEBI:137981"/>
        <dbReference type="EC" id="4.1.99.17"/>
    </reaction>
</comment>
<dbReference type="Gene3D" id="6.10.250.620">
    <property type="match status" value="1"/>
</dbReference>
<dbReference type="InterPro" id="IPR002817">
    <property type="entry name" value="ThiC/BzaA/B"/>
</dbReference>
<gene>
    <name evidence="10" type="primary">thiC</name>
    <name evidence="12" type="ORF">SAMN05421753_101252</name>
</gene>
<evidence type="ECO:0000313" key="13">
    <source>
        <dbReference type="Proteomes" id="UP000199518"/>
    </source>
</evidence>
<dbReference type="RefSeq" id="WP_092047196.1">
    <property type="nucleotide sequence ID" value="NZ_FOQD01000001.1"/>
</dbReference>
<dbReference type="NCBIfam" id="NF009895">
    <property type="entry name" value="PRK13352.1"/>
    <property type="match status" value="1"/>
</dbReference>
<feature type="binding site" evidence="10">
    <location>
        <position position="271"/>
    </location>
    <ligand>
        <name>substrate</name>
    </ligand>
</feature>
<keyword evidence="5 10" id="KW-0862">Zinc</keyword>
<dbReference type="OrthoDB" id="9805897at2"/>
<dbReference type="InterPro" id="IPR037509">
    <property type="entry name" value="ThiC"/>
</dbReference>
<evidence type="ECO:0000256" key="2">
    <source>
        <dbReference type="ARBA" id="ARBA00022485"/>
    </source>
</evidence>
<dbReference type="AlphaFoldDB" id="A0A1I3B5K2"/>
<feature type="binding site" evidence="10">
    <location>
        <position position="439"/>
    </location>
    <ligand>
        <name>Zn(2+)</name>
        <dbReference type="ChEBI" id="CHEBI:29105"/>
    </ligand>
</feature>
<dbReference type="Pfam" id="PF01964">
    <property type="entry name" value="ThiC_Rad_SAM"/>
    <property type="match status" value="1"/>
</dbReference>
<dbReference type="SFLD" id="SFLDS00113">
    <property type="entry name" value="Radical_SAM_Phosphomethylpyrim"/>
    <property type="match status" value="1"/>
</dbReference>
<feature type="binding site" evidence="10">
    <location>
        <position position="398"/>
    </location>
    <ligand>
        <name>substrate</name>
    </ligand>
</feature>
<dbReference type="GO" id="GO:0009229">
    <property type="term" value="P:thiamine diphosphate biosynthetic process"/>
    <property type="evidence" value="ECO:0007669"/>
    <property type="project" value="UniProtKB-UniRule"/>
</dbReference>
<accession>A0A1I3B5K2</accession>
<dbReference type="GO" id="GO:0009228">
    <property type="term" value="P:thiamine biosynthetic process"/>
    <property type="evidence" value="ECO:0007669"/>
    <property type="project" value="UniProtKB-UniRule"/>
</dbReference>
<feature type="region of interest" description="Disordered" evidence="11">
    <location>
        <begin position="1"/>
        <end position="54"/>
    </location>
</feature>
<feature type="binding site" evidence="10">
    <location>
        <begin position="332"/>
        <end position="335"/>
    </location>
    <ligand>
        <name>substrate</name>
    </ligand>
</feature>
<dbReference type="GO" id="GO:0051539">
    <property type="term" value="F:4 iron, 4 sulfur cluster binding"/>
    <property type="evidence" value="ECO:0007669"/>
    <property type="project" value="UniProtKB-KW"/>
</dbReference>
<evidence type="ECO:0000256" key="9">
    <source>
        <dbReference type="ARBA" id="ARBA00023239"/>
    </source>
</evidence>
<dbReference type="GO" id="GO:0070284">
    <property type="term" value="F:phosphomethylpyrimidine synthase activity"/>
    <property type="evidence" value="ECO:0007669"/>
    <property type="project" value="UniProtKB-EC"/>
</dbReference>
<evidence type="ECO:0000256" key="10">
    <source>
        <dbReference type="HAMAP-Rule" id="MF_00089"/>
    </source>
</evidence>
<dbReference type="NCBIfam" id="TIGR00190">
    <property type="entry name" value="thiC"/>
    <property type="match status" value="1"/>
</dbReference>
<dbReference type="PANTHER" id="PTHR30557">
    <property type="entry name" value="THIAMINE BIOSYNTHESIS PROTEIN THIC"/>
    <property type="match status" value="1"/>
</dbReference>
<reference evidence="13" key="1">
    <citation type="submission" date="2016-10" db="EMBL/GenBank/DDBJ databases">
        <authorList>
            <person name="Varghese N."/>
            <person name="Submissions S."/>
        </authorList>
    </citation>
    <scope>NUCLEOTIDE SEQUENCE [LARGE SCALE GENOMIC DNA]</scope>
    <source>
        <strain evidence="13">DSM 26348</strain>
    </source>
</reference>
<dbReference type="Gene3D" id="3.20.20.540">
    <property type="entry name" value="Radical SAM ThiC family, central domain"/>
    <property type="match status" value="1"/>
</dbReference>
<evidence type="ECO:0000256" key="5">
    <source>
        <dbReference type="ARBA" id="ARBA00022833"/>
    </source>
</evidence>
<comment type="pathway">
    <text evidence="10">Cofactor biosynthesis; thiamine diphosphate biosynthesis.</text>
</comment>
<dbReference type="GO" id="GO:0008270">
    <property type="term" value="F:zinc ion binding"/>
    <property type="evidence" value="ECO:0007669"/>
    <property type="project" value="UniProtKB-UniRule"/>
</dbReference>
<name>A0A1I3B5K2_9PLAN</name>
<dbReference type="UniPathway" id="UPA00060"/>
<keyword evidence="4 10" id="KW-0479">Metal-binding</keyword>
<dbReference type="SFLD" id="SFLDF00407">
    <property type="entry name" value="phosphomethylpyrimidine_syntha"/>
    <property type="match status" value="1"/>
</dbReference>
<dbReference type="PANTHER" id="PTHR30557:SF1">
    <property type="entry name" value="PHOSPHOMETHYLPYRIMIDINE SYNTHASE, CHLOROPLASTIC"/>
    <property type="match status" value="1"/>
</dbReference>
<evidence type="ECO:0000256" key="3">
    <source>
        <dbReference type="ARBA" id="ARBA00022691"/>
    </source>
</evidence>
<dbReference type="EC" id="4.1.99.17" evidence="10"/>
<comment type="function">
    <text evidence="1 10">Catalyzes the synthesis of the hydroxymethylpyrimidine phosphate (HMP-P) moiety of thiamine from aminoimidazole ribotide (AIR) in a radical S-adenosyl-L-methionine (SAM)-dependent reaction.</text>
</comment>
<keyword evidence="3 10" id="KW-0949">S-adenosyl-L-methionine</keyword>
<feature type="binding site" evidence="10">
    <location>
        <position position="208"/>
    </location>
    <ligand>
        <name>substrate</name>
    </ligand>
</feature>
<comment type="cofactor">
    <cofactor evidence="10">
        <name>[4Fe-4S] cluster</name>
        <dbReference type="ChEBI" id="CHEBI:49883"/>
    </cofactor>
    <text evidence="10">Binds 1 [4Fe-4S] cluster per subunit. The cluster is coordinated with 3 cysteines and an exchangeable S-adenosyl-L-methionine.</text>
</comment>
<feature type="compositionally biased region" description="Polar residues" evidence="11">
    <location>
        <begin position="10"/>
        <end position="22"/>
    </location>
</feature>